<dbReference type="RefSeq" id="WP_171151797.1">
    <property type="nucleotide sequence ID" value="NZ_JABENB010000001.1"/>
</dbReference>
<dbReference type="EMBL" id="JABENB010000001">
    <property type="protein sequence ID" value="NNG38239.1"/>
    <property type="molecule type" value="Genomic_DNA"/>
</dbReference>
<keyword evidence="1 6" id="KW-0645">Protease</keyword>
<keyword evidence="7" id="KW-1133">Transmembrane helix</keyword>
<dbReference type="Gene3D" id="3.30.2010.10">
    <property type="entry name" value="Metalloproteases ('zincins'), catalytic domain"/>
    <property type="match status" value="1"/>
</dbReference>
<keyword evidence="3 6" id="KW-0378">Hydrolase</keyword>
<dbReference type="InterPro" id="IPR052173">
    <property type="entry name" value="Beta-lactam_resp_regulator"/>
</dbReference>
<dbReference type="GO" id="GO:0046872">
    <property type="term" value="F:metal ion binding"/>
    <property type="evidence" value="ECO:0007669"/>
    <property type="project" value="UniProtKB-KW"/>
</dbReference>
<feature type="transmembrane region" description="Helical" evidence="7">
    <location>
        <begin position="36"/>
        <end position="61"/>
    </location>
</feature>
<gene>
    <name evidence="9" type="ORF">HJ588_02990</name>
</gene>
<comment type="caution">
    <text evidence="9">The sequence shown here is derived from an EMBL/GenBank/DDBJ whole genome shotgun (WGS) entry which is preliminary data.</text>
</comment>
<evidence type="ECO:0000256" key="2">
    <source>
        <dbReference type="ARBA" id="ARBA00022723"/>
    </source>
</evidence>
<proteinExistence type="inferred from homology"/>
<feature type="transmembrane region" description="Helical" evidence="7">
    <location>
        <begin position="273"/>
        <end position="298"/>
    </location>
</feature>
<keyword evidence="5 6" id="KW-0482">Metalloprotease</keyword>
<dbReference type="GO" id="GO:0004222">
    <property type="term" value="F:metalloendopeptidase activity"/>
    <property type="evidence" value="ECO:0007669"/>
    <property type="project" value="InterPro"/>
</dbReference>
<organism evidence="9 10">
    <name type="scientific">Flexivirga aerilata</name>
    <dbReference type="NCBI Taxonomy" id="1656889"/>
    <lineage>
        <taxon>Bacteria</taxon>
        <taxon>Bacillati</taxon>
        <taxon>Actinomycetota</taxon>
        <taxon>Actinomycetes</taxon>
        <taxon>Micrococcales</taxon>
        <taxon>Dermacoccaceae</taxon>
        <taxon>Flexivirga</taxon>
    </lineage>
</organism>
<dbReference type="CDD" id="cd07326">
    <property type="entry name" value="M56_BlaR1_MecR1_like"/>
    <property type="match status" value="1"/>
</dbReference>
<reference evidence="9 10" key="1">
    <citation type="submission" date="2020-05" db="EMBL/GenBank/DDBJ databases">
        <title>Flexivirga sp. ID2601S isolated from air conditioner.</title>
        <authorList>
            <person name="Kim D.H."/>
        </authorList>
    </citation>
    <scope>NUCLEOTIDE SEQUENCE [LARGE SCALE GENOMIC DNA]</scope>
    <source>
        <strain evidence="9 10">ID2601S</strain>
    </source>
</reference>
<feature type="transmembrane region" description="Helical" evidence="7">
    <location>
        <begin position="73"/>
        <end position="93"/>
    </location>
</feature>
<protein>
    <submittedName>
        <fullName evidence="9">M56 family metallopeptidase</fullName>
    </submittedName>
</protein>
<comment type="cofactor">
    <cofactor evidence="6">
        <name>Zn(2+)</name>
        <dbReference type="ChEBI" id="CHEBI:29105"/>
    </cofactor>
    <text evidence="6">Binds 1 zinc ion per subunit.</text>
</comment>
<evidence type="ECO:0000259" key="8">
    <source>
        <dbReference type="Pfam" id="PF01435"/>
    </source>
</evidence>
<accession>A0A849ACP0</accession>
<keyword evidence="2" id="KW-0479">Metal-binding</keyword>
<dbReference type="GO" id="GO:0006508">
    <property type="term" value="P:proteolysis"/>
    <property type="evidence" value="ECO:0007669"/>
    <property type="project" value="UniProtKB-KW"/>
</dbReference>
<dbReference type="AlphaFoldDB" id="A0A849ACP0"/>
<feature type="domain" description="Peptidase M48" evidence="8">
    <location>
        <begin position="132"/>
        <end position="187"/>
    </location>
</feature>
<evidence type="ECO:0000313" key="10">
    <source>
        <dbReference type="Proteomes" id="UP000557772"/>
    </source>
</evidence>
<dbReference type="InterPro" id="IPR001915">
    <property type="entry name" value="Peptidase_M48"/>
</dbReference>
<dbReference type="Proteomes" id="UP000557772">
    <property type="component" value="Unassembled WGS sequence"/>
</dbReference>
<evidence type="ECO:0000256" key="7">
    <source>
        <dbReference type="SAM" id="Phobius"/>
    </source>
</evidence>
<dbReference type="PANTHER" id="PTHR34978:SF3">
    <property type="entry name" value="SLR0241 PROTEIN"/>
    <property type="match status" value="1"/>
</dbReference>
<keyword evidence="10" id="KW-1185">Reference proteome</keyword>
<keyword evidence="7" id="KW-0472">Membrane</keyword>
<evidence type="ECO:0000256" key="5">
    <source>
        <dbReference type="ARBA" id="ARBA00023049"/>
    </source>
</evidence>
<sequence length="301" mass="31378">MLTVLLLVVAVLLTWPVPRLLPRLHALERVPGPALVLWQAVSLSAVFAAICLAPLAVLQVVRDGPAIPHPAANLPMLVLGLAISGLVLGRLLVQGHRIGRNLRTARREHAELVDVLGEPALPVAAGGHGPLTVLAHPTPTAYCIPGRRTRVVLTDGTIRALPDDELAAVLAHERAHLRHRHDLVLEFFTVLHTAVPRAVRSDRGLVEVRLLIELLADRMAARAVGPVPVARALVELAGGAHPDATLGVGGGAGGVSTAGRRLELLADPRPHRLLAAATLAAAALVIVIPGALAWGALLGAG</sequence>
<comment type="similarity">
    <text evidence="6">Belongs to the peptidase M48 family.</text>
</comment>
<keyword evidence="7" id="KW-0812">Transmembrane</keyword>
<dbReference type="Pfam" id="PF01435">
    <property type="entry name" value="Peptidase_M48"/>
    <property type="match status" value="1"/>
</dbReference>
<evidence type="ECO:0000256" key="3">
    <source>
        <dbReference type="ARBA" id="ARBA00022801"/>
    </source>
</evidence>
<evidence type="ECO:0000256" key="4">
    <source>
        <dbReference type="ARBA" id="ARBA00022833"/>
    </source>
</evidence>
<keyword evidence="4 6" id="KW-0862">Zinc</keyword>
<name>A0A849ACP0_9MICO</name>
<evidence type="ECO:0000313" key="9">
    <source>
        <dbReference type="EMBL" id="NNG38239.1"/>
    </source>
</evidence>
<evidence type="ECO:0000256" key="6">
    <source>
        <dbReference type="RuleBase" id="RU003983"/>
    </source>
</evidence>
<dbReference type="PANTHER" id="PTHR34978">
    <property type="entry name" value="POSSIBLE SENSOR-TRANSDUCER PROTEIN BLAR"/>
    <property type="match status" value="1"/>
</dbReference>
<evidence type="ECO:0000256" key="1">
    <source>
        <dbReference type="ARBA" id="ARBA00022670"/>
    </source>
</evidence>